<feature type="chain" id="PRO_5011109448" evidence="1">
    <location>
        <begin position="29"/>
        <end position="328"/>
    </location>
</feature>
<reference evidence="3" key="1">
    <citation type="submission" date="2016-01" db="EMBL/GenBank/DDBJ databases">
        <authorList>
            <person name="Peeters C."/>
        </authorList>
    </citation>
    <scope>NUCLEOTIDE SEQUENCE [LARGE SCALE GENOMIC DNA]</scope>
    <source>
        <strain evidence="3">LMG 22940</strain>
    </source>
</reference>
<comment type="caution">
    <text evidence="3">The sequence shown here is derived from an EMBL/GenBank/DDBJ whole genome shotgun (WGS) entry which is preliminary data.</text>
</comment>
<dbReference type="InterPro" id="IPR015168">
    <property type="entry name" value="SsuA/THI5"/>
</dbReference>
<accession>A0A158K7X9</accession>
<sequence>MKAIHALLRLATFAAFVTASVASTASQAATLTVTHWIDGMYGVPFAVALDKGYFKQSGVDVTGFITSEGGGTSVRNAMASEIPYGEVALPAAIAAIKQGVPITIVHSGVQSVADLLWVQLKDSNVNGIAQMKGKTIGYSSPKSMTEMITIVALERAGLTGQVQRKPVGASGTMMIALQQHAVDVAYMTEPSFSARKDQLKIAFRSTDIVPAETQTVGVVRTDYLKAHPETVKAIIDARSKGVRYITAHREESAQILAKAYKIDPAVAKSAIDNCLNTDPNYWSTGRFNYTSMDEVLKGLVLIKAIEPGPFDWKTIVDESMLPASERSK</sequence>
<feature type="signal peptide" evidence="1">
    <location>
        <begin position="1"/>
        <end position="28"/>
    </location>
</feature>
<evidence type="ECO:0000313" key="4">
    <source>
        <dbReference type="Proteomes" id="UP000054770"/>
    </source>
</evidence>
<dbReference type="OrthoDB" id="6809574at2"/>
<organism evidence="3 4">
    <name type="scientific">Caballeronia choica</name>
    <dbReference type="NCBI Taxonomy" id="326476"/>
    <lineage>
        <taxon>Bacteria</taxon>
        <taxon>Pseudomonadati</taxon>
        <taxon>Pseudomonadota</taxon>
        <taxon>Betaproteobacteria</taxon>
        <taxon>Burkholderiales</taxon>
        <taxon>Burkholderiaceae</taxon>
        <taxon>Caballeronia</taxon>
    </lineage>
</organism>
<dbReference type="PANTHER" id="PTHR30024">
    <property type="entry name" value="ALIPHATIC SULFONATES-BINDING PROTEIN-RELATED"/>
    <property type="match status" value="1"/>
</dbReference>
<evidence type="ECO:0000313" key="3">
    <source>
        <dbReference type="EMBL" id="SAL77222.1"/>
    </source>
</evidence>
<protein>
    <submittedName>
        <fullName evidence="3">Alkanesulfonate transporter substrate-binding subunit</fullName>
    </submittedName>
</protein>
<evidence type="ECO:0000259" key="2">
    <source>
        <dbReference type="Pfam" id="PF09084"/>
    </source>
</evidence>
<gene>
    <name evidence="3" type="ORF">AWB68_05152</name>
</gene>
<dbReference type="Proteomes" id="UP000054770">
    <property type="component" value="Unassembled WGS sequence"/>
</dbReference>
<name>A0A158K7X9_9BURK</name>
<dbReference type="Pfam" id="PF09084">
    <property type="entry name" value="NMT1"/>
    <property type="match status" value="1"/>
</dbReference>
<proteinExistence type="predicted"/>
<dbReference type="EMBL" id="FCON02000070">
    <property type="protein sequence ID" value="SAL77222.1"/>
    <property type="molecule type" value="Genomic_DNA"/>
</dbReference>
<feature type="domain" description="SsuA/THI5-like" evidence="2">
    <location>
        <begin position="43"/>
        <end position="251"/>
    </location>
</feature>
<evidence type="ECO:0000256" key="1">
    <source>
        <dbReference type="SAM" id="SignalP"/>
    </source>
</evidence>
<dbReference type="RefSeq" id="WP_087647199.1">
    <property type="nucleotide sequence ID" value="NZ_FCON02000070.1"/>
</dbReference>
<dbReference type="AlphaFoldDB" id="A0A158K7X9"/>
<dbReference type="Gene3D" id="3.40.190.10">
    <property type="entry name" value="Periplasmic binding protein-like II"/>
    <property type="match status" value="2"/>
</dbReference>
<keyword evidence="1" id="KW-0732">Signal</keyword>
<dbReference type="SUPFAM" id="SSF53850">
    <property type="entry name" value="Periplasmic binding protein-like II"/>
    <property type="match status" value="1"/>
</dbReference>
<keyword evidence="4" id="KW-1185">Reference proteome</keyword>